<dbReference type="OrthoDB" id="338650at2759"/>
<gene>
    <name evidence="1" type="primary">Acey_s0201.g1749</name>
    <name evidence="1" type="synonym">Acey-lfe-2</name>
    <name evidence="1" type="ORF">Y032_0201g1749</name>
</gene>
<dbReference type="EMBL" id="JARK01001537">
    <property type="protein sequence ID" value="EYB91873.1"/>
    <property type="molecule type" value="Genomic_DNA"/>
</dbReference>
<organism evidence="1 2">
    <name type="scientific">Ancylostoma ceylanicum</name>
    <dbReference type="NCBI Taxonomy" id="53326"/>
    <lineage>
        <taxon>Eukaryota</taxon>
        <taxon>Metazoa</taxon>
        <taxon>Ecdysozoa</taxon>
        <taxon>Nematoda</taxon>
        <taxon>Chromadorea</taxon>
        <taxon>Rhabditida</taxon>
        <taxon>Rhabditina</taxon>
        <taxon>Rhabditomorpha</taxon>
        <taxon>Strongyloidea</taxon>
        <taxon>Ancylostomatidae</taxon>
        <taxon>Ancylostomatinae</taxon>
        <taxon>Ancylostoma</taxon>
    </lineage>
</organism>
<keyword evidence="2" id="KW-1185">Reference proteome</keyword>
<comment type="caution">
    <text evidence="1">The sequence shown here is derived from an EMBL/GenBank/DDBJ whole genome shotgun (WGS) entry which is preliminary data.</text>
</comment>
<evidence type="ECO:0000313" key="2">
    <source>
        <dbReference type="Proteomes" id="UP000024635"/>
    </source>
</evidence>
<dbReference type="AlphaFoldDB" id="A0A016SMD4"/>
<evidence type="ECO:0000313" key="1">
    <source>
        <dbReference type="EMBL" id="EYB91873.1"/>
    </source>
</evidence>
<name>A0A016SMD4_9BILA</name>
<reference evidence="2" key="1">
    <citation type="journal article" date="2015" name="Nat. Genet.">
        <title>The genome and transcriptome of the zoonotic hookworm Ancylostoma ceylanicum identify infection-specific gene families.</title>
        <authorList>
            <person name="Schwarz E.M."/>
            <person name="Hu Y."/>
            <person name="Antoshechkin I."/>
            <person name="Miller M.M."/>
            <person name="Sternberg P.W."/>
            <person name="Aroian R.V."/>
        </authorList>
    </citation>
    <scope>NUCLEOTIDE SEQUENCE</scope>
    <source>
        <strain evidence="2">HY135</strain>
    </source>
</reference>
<dbReference type="Proteomes" id="UP000024635">
    <property type="component" value="Unassembled WGS sequence"/>
</dbReference>
<sequence length="99" mass="11318">MSTVLRELKQQHSFEGFLHYASELKPALTRRQLLSFYRHSLEHVTAVAGCIIETTQGKRVGAGVNDRQTSVALTRSPWIISMVHAASERWLYSRDMMPM</sequence>
<proteinExistence type="predicted"/>
<protein>
    <submittedName>
        <fullName evidence="1">Uncharacterized protein</fullName>
    </submittedName>
</protein>
<accession>A0A016SMD4</accession>